<dbReference type="Gene3D" id="1.10.238.270">
    <property type="match status" value="4"/>
</dbReference>
<dbReference type="GO" id="GO:0005576">
    <property type="term" value="C:extracellular region"/>
    <property type="evidence" value="ECO:0007669"/>
    <property type="project" value="UniProtKB-SubCell"/>
</dbReference>
<reference evidence="6" key="2">
    <citation type="submission" date="2020-05" db="UniProtKB">
        <authorList>
            <consortium name="EnsemblMetazoa"/>
        </authorList>
    </citation>
    <scope>IDENTIFICATION</scope>
    <source>
        <strain evidence="6">CM1001059</strain>
    </source>
</reference>
<comment type="similarity">
    <text evidence="2">Belongs to the PBP/GOBP family.</text>
</comment>
<sequence>RAVSSFLQTTKVASCCQLEEFLTLKTYGNCLSTMAEKYPGSTLDYLACGLDCTYREMGILTGEDDINVEQISANQAVHGEAYQEAIGKAVDACLAQRDEFREQEKFTKSECSMFALKFHGCIMVESMRNCPAERWDSSVLCEKCYQQCIYEELEAVDGLEIRVEKLYALAEGFPADYRHAVHLAIDECAKRLRKTRYTFEQMNAQCSLFGFAVDRCVRLLIYENCPTARWSAAVACTKSRQAQCQLEELEVIDGEELHLEKLYPLTAKFPADYRHAVRHAIDECDAWLQGIKKERRRPDRKAHCPLIGMEVENCLHRTTFSNCPNSRWKASITCNKREEMEQCCQVDMIIPLDGADDCSSTVDETSEPHDKMMCPLECKLKSLGLLNGDDLVEAKVQEYVDRLEGDWKDTANTIATDCSTTITEMKKKIQERDHDMKCSPVGAIFMMCLMKHTQAKCPEDKWQNTSFCNKMRSGECFPKRGRQ</sequence>
<accession>A0A182TZJ3</accession>
<proteinExistence type="inferred from homology"/>
<evidence type="ECO:0000256" key="5">
    <source>
        <dbReference type="ARBA" id="ARBA00023157"/>
    </source>
</evidence>
<evidence type="ECO:0000256" key="1">
    <source>
        <dbReference type="ARBA" id="ARBA00004613"/>
    </source>
</evidence>
<keyword evidence="3" id="KW-0813">Transport</keyword>
<dbReference type="STRING" id="34690.A0A182TZJ3"/>
<evidence type="ECO:0000256" key="2">
    <source>
        <dbReference type="ARBA" id="ARBA00008098"/>
    </source>
</evidence>
<dbReference type="PANTHER" id="PTHR21066">
    <property type="entry name" value="ODORANT-BINDING PROTEIN 59A-RELATED"/>
    <property type="match status" value="1"/>
</dbReference>
<protein>
    <submittedName>
        <fullName evidence="6">Uncharacterized protein</fullName>
    </submittedName>
</protein>
<evidence type="ECO:0000256" key="4">
    <source>
        <dbReference type="ARBA" id="ARBA00022525"/>
    </source>
</evidence>
<evidence type="ECO:0000313" key="7">
    <source>
        <dbReference type="Proteomes" id="UP000075902"/>
    </source>
</evidence>
<dbReference type="Proteomes" id="UP000075902">
    <property type="component" value="Unassembled WGS sequence"/>
</dbReference>
<dbReference type="VEuPathDB" id="VectorBase:AMEC011190"/>
<dbReference type="EnsemblMetazoa" id="AMEC011190-RA">
    <property type="protein sequence ID" value="AMEC011190-PA"/>
    <property type="gene ID" value="AMEC011190"/>
</dbReference>
<evidence type="ECO:0000256" key="3">
    <source>
        <dbReference type="ARBA" id="ARBA00022448"/>
    </source>
</evidence>
<dbReference type="InterPro" id="IPR052295">
    <property type="entry name" value="Odorant-binding_protein"/>
</dbReference>
<name>A0A182TZJ3_9DIPT</name>
<dbReference type="AlphaFoldDB" id="A0A182TZJ3"/>
<dbReference type="PANTHER" id="PTHR21066:SF3">
    <property type="entry name" value="IP02236P"/>
    <property type="match status" value="1"/>
</dbReference>
<keyword evidence="4" id="KW-0964">Secreted</keyword>
<organism evidence="6 7">
    <name type="scientific">Anopheles melas</name>
    <dbReference type="NCBI Taxonomy" id="34690"/>
    <lineage>
        <taxon>Eukaryota</taxon>
        <taxon>Metazoa</taxon>
        <taxon>Ecdysozoa</taxon>
        <taxon>Arthropoda</taxon>
        <taxon>Hexapoda</taxon>
        <taxon>Insecta</taxon>
        <taxon>Pterygota</taxon>
        <taxon>Neoptera</taxon>
        <taxon>Endopterygota</taxon>
        <taxon>Diptera</taxon>
        <taxon>Nematocera</taxon>
        <taxon>Culicoidea</taxon>
        <taxon>Culicidae</taxon>
        <taxon>Anophelinae</taxon>
        <taxon>Anopheles</taxon>
    </lineage>
</organism>
<keyword evidence="7" id="KW-1185">Reference proteome</keyword>
<keyword evidence="5" id="KW-1015">Disulfide bond</keyword>
<evidence type="ECO:0000313" key="6">
    <source>
        <dbReference type="EnsemblMetazoa" id="AMEC011190-PA"/>
    </source>
</evidence>
<comment type="subcellular location">
    <subcellularLocation>
        <location evidence="1">Secreted</location>
    </subcellularLocation>
</comment>
<reference evidence="7" key="1">
    <citation type="submission" date="2014-01" db="EMBL/GenBank/DDBJ databases">
        <title>The Genome Sequence of Anopheles melas CM1001059_A (V2).</title>
        <authorList>
            <consortium name="The Broad Institute Genomics Platform"/>
            <person name="Neafsey D.E."/>
            <person name="Besansky N."/>
            <person name="Howell P."/>
            <person name="Walton C."/>
            <person name="Young S.K."/>
            <person name="Zeng Q."/>
            <person name="Gargeya S."/>
            <person name="Fitzgerald M."/>
            <person name="Haas B."/>
            <person name="Abouelleil A."/>
            <person name="Allen A.W."/>
            <person name="Alvarado L."/>
            <person name="Arachchi H.M."/>
            <person name="Berlin A.M."/>
            <person name="Chapman S.B."/>
            <person name="Gainer-Dewar J."/>
            <person name="Goldberg J."/>
            <person name="Griggs A."/>
            <person name="Gujja S."/>
            <person name="Hansen M."/>
            <person name="Howarth C."/>
            <person name="Imamovic A."/>
            <person name="Ireland A."/>
            <person name="Larimer J."/>
            <person name="McCowan C."/>
            <person name="Murphy C."/>
            <person name="Pearson M."/>
            <person name="Poon T.W."/>
            <person name="Priest M."/>
            <person name="Roberts A."/>
            <person name="Saif S."/>
            <person name="Shea T."/>
            <person name="Sisk P."/>
            <person name="Sykes S."/>
            <person name="Wortman J."/>
            <person name="Nusbaum C."/>
            <person name="Birren B."/>
        </authorList>
    </citation>
    <scope>NUCLEOTIDE SEQUENCE [LARGE SCALE GENOMIC DNA]</scope>
    <source>
        <strain evidence="7">CM1001059</strain>
    </source>
</reference>